<dbReference type="OrthoDB" id="429813at2759"/>
<dbReference type="GeneID" id="106166540"/>
<evidence type="ECO:0000313" key="1">
    <source>
        <dbReference type="Proteomes" id="UP000085678"/>
    </source>
</evidence>
<name>A0A1S3IQV9_LINAN</name>
<evidence type="ECO:0000313" key="2">
    <source>
        <dbReference type="RefSeq" id="XP_013400592.1"/>
    </source>
</evidence>
<organism evidence="1 2">
    <name type="scientific">Lingula anatina</name>
    <name type="common">Brachiopod</name>
    <name type="synonym">Lingula unguis</name>
    <dbReference type="NCBI Taxonomy" id="7574"/>
    <lineage>
        <taxon>Eukaryota</taxon>
        <taxon>Metazoa</taxon>
        <taxon>Spiralia</taxon>
        <taxon>Lophotrochozoa</taxon>
        <taxon>Brachiopoda</taxon>
        <taxon>Linguliformea</taxon>
        <taxon>Lingulata</taxon>
        <taxon>Lingulida</taxon>
        <taxon>Linguloidea</taxon>
        <taxon>Lingulidae</taxon>
        <taxon>Lingula</taxon>
    </lineage>
</organism>
<dbReference type="PANTHER" id="PTHR36451:SF1">
    <property type="entry name" value="OMEGA-HYDROXY-BETA-DIHYDROMENAQUINONE-9 SULFOTRANSFERASE STF3"/>
    <property type="match status" value="1"/>
</dbReference>
<dbReference type="Proteomes" id="UP000085678">
    <property type="component" value="Unplaced"/>
</dbReference>
<dbReference type="InParanoid" id="A0A1S3IQV9"/>
<gene>
    <name evidence="2" type="primary">LOC106166540</name>
</gene>
<dbReference type="RefSeq" id="XP_013400592.1">
    <property type="nucleotide sequence ID" value="XM_013545138.1"/>
</dbReference>
<protein>
    <submittedName>
        <fullName evidence="2">Uncharacterized protein LOC106166540</fullName>
    </submittedName>
</protein>
<dbReference type="Gene3D" id="3.40.50.300">
    <property type="entry name" value="P-loop containing nucleotide triphosphate hydrolases"/>
    <property type="match status" value="1"/>
</dbReference>
<dbReference type="AlphaFoldDB" id="A0A1S3IQV9"/>
<keyword evidence="1" id="KW-1185">Reference proteome</keyword>
<sequence>MSGFKVIAQIVLYLSKAMADLVDLVTWIIFKRRLTPLTEESLLEGFTREEKYDVNGLLSTAVVDPVWYDGFGVVVKCFREDPTICALGRIIIDMQMRRLLRNRLNIYKSLSGHDYPEISRPIFLIGPMRSGTTLLQELLVLDDRHTSPLFYESRYPVRISNSDIVKRVKIFMDINHFLFPSLRSIHDLGHDKPHECCHLLEHSFISKYVTMCCQGTNDYIKWLRTRTTDDMVKVYQLHKLQLQLILGSRSSPTTPQQKLVLKDSIHCSNVEALLTVYPDAIFVHTYRNPVTTVASGCSMAETFRNFYCKNGGINFKRLGHQMLTTPLFNGGNELVRYRKSHPEHEDKFIDVQYQELEDDPISVLKSVYERVGVKMTDDTLRNLEAYVKEHPRHKHGIHRYNLEKYGISESDVREYFKEYIQYFEK</sequence>
<proteinExistence type="predicted"/>
<dbReference type="InterPro" id="IPR027417">
    <property type="entry name" value="P-loop_NTPase"/>
</dbReference>
<dbReference type="Pfam" id="PF13469">
    <property type="entry name" value="Sulfotransfer_3"/>
    <property type="match status" value="1"/>
</dbReference>
<dbReference type="SUPFAM" id="SSF52540">
    <property type="entry name" value="P-loop containing nucleoside triphosphate hydrolases"/>
    <property type="match status" value="1"/>
</dbReference>
<reference evidence="2" key="1">
    <citation type="submission" date="2025-08" db="UniProtKB">
        <authorList>
            <consortium name="RefSeq"/>
        </authorList>
    </citation>
    <scope>IDENTIFICATION</scope>
    <source>
        <tissue evidence="2">Gonads</tissue>
    </source>
</reference>
<accession>A0A1S3IQV9</accession>
<dbReference type="KEGG" id="lak:106166540"/>
<dbReference type="PANTHER" id="PTHR36451">
    <property type="entry name" value="PAPS-DEPENDENT SULFOTRANSFERASE STF3"/>
    <property type="match status" value="1"/>
</dbReference>
<dbReference type="InterPro" id="IPR052736">
    <property type="entry name" value="Stf3_sulfotransferase"/>
</dbReference>